<dbReference type="InterPro" id="IPR050428">
    <property type="entry name" value="TCS_sensor_his_kinase"/>
</dbReference>
<dbReference type="FunFam" id="1.10.287.130:FF:000001">
    <property type="entry name" value="Two-component sensor histidine kinase"/>
    <property type="match status" value="1"/>
</dbReference>
<dbReference type="InterPro" id="IPR003594">
    <property type="entry name" value="HATPase_dom"/>
</dbReference>
<keyword evidence="4 14" id="KW-0997">Cell inner membrane</keyword>
<dbReference type="Pfam" id="PF00512">
    <property type="entry name" value="HisKA"/>
    <property type="match status" value="1"/>
</dbReference>
<feature type="domain" description="HAMP" evidence="16">
    <location>
        <begin position="184"/>
        <end position="237"/>
    </location>
</feature>
<dbReference type="PANTHER" id="PTHR45436">
    <property type="entry name" value="SENSOR HISTIDINE KINASE YKOH"/>
    <property type="match status" value="1"/>
</dbReference>
<dbReference type="CDD" id="cd00082">
    <property type="entry name" value="HisKA"/>
    <property type="match status" value="1"/>
</dbReference>
<reference evidence="17 18" key="1">
    <citation type="submission" date="2020-07" db="EMBL/GenBank/DDBJ databases">
        <title>Genomic analyses of the natural microbiome of Caenorhabditis elegans.</title>
        <authorList>
            <person name="Samuel B."/>
        </authorList>
    </citation>
    <scope>NUCLEOTIDE SEQUENCE [LARGE SCALE GENOMIC DNA]</scope>
    <source>
        <strain evidence="17 18">BIGb0408</strain>
    </source>
</reference>
<evidence type="ECO:0000256" key="11">
    <source>
        <dbReference type="ARBA" id="ARBA00022989"/>
    </source>
</evidence>
<comment type="function">
    <text evidence="14">Member of a two-component regulatory system.</text>
</comment>
<keyword evidence="10 14" id="KW-0067">ATP-binding</keyword>
<comment type="catalytic activity">
    <reaction evidence="1 14">
        <text>ATP + protein L-histidine = ADP + protein N-phospho-L-histidine.</text>
        <dbReference type="EC" id="2.7.13.3"/>
    </reaction>
</comment>
<dbReference type="AlphaFoldDB" id="A0A7Y9XMS8"/>
<evidence type="ECO:0000256" key="12">
    <source>
        <dbReference type="ARBA" id="ARBA00023012"/>
    </source>
</evidence>
<evidence type="ECO:0000313" key="17">
    <source>
        <dbReference type="EMBL" id="NYH74202.1"/>
    </source>
</evidence>
<dbReference type="PROSITE" id="PS50109">
    <property type="entry name" value="HIS_KIN"/>
    <property type="match status" value="1"/>
</dbReference>
<dbReference type="InterPro" id="IPR003660">
    <property type="entry name" value="HAMP_dom"/>
</dbReference>
<evidence type="ECO:0000256" key="5">
    <source>
        <dbReference type="ARBA" id="ARBA00022553"/>
    </source>
</evidence>
<comment type="subcellular location">
    <subcellularLocation>
        <location evidence="2 14">Cell inner membrane</location>
    </subcellularLocation>
</comment>
<evidence type="ECO:0000256" key="4">
    <source>
        <dbReference type="ARBA" id="ARBA00022519"/>
    </source>
</evidence>
<keyword evidence="6 14" id="KW-0808">Transferase</keyword>
<dbReference type="InterPro" id="IPR005467">
    <property type="entry name" value="His_kinase_dom"/>
</dbReference>
<dbReference type="PANTHER" id="PTHR45436:SF9">
    <property type="entry name" value="SENSOR PROTEIN"/>
    <property type="match status" value="1"/>
</dbReference>
<evidence type="ECO:0000256" key="9">
    <source>
        <dbReference type="ARBA" id="ARBA00022777"/>
    </source>
</evidence>
<dbReference type="InterPro" id="IPR036097">
    <property type="entry name" value="HisK_dim/P_sf"/>
</dbReference>
<dbReference type="Gene3D" id="6.10.340.10">
    <property type="match status" value="1"/>
</dbReference>
<dbReference type="RefSeq" id="WP_042551748.1">
    <property type="nucleotide sequence ID" value="NZ_JACBYV010000001.1"/>
</dbReference>
<evidence type="ECO:0000256" key="3">
    <source>
        <dbReference type="ARBA" id="ARBA00022475"/>
    </source>
</evidence>
<keyword evidence="11 14" id="KW-1133">Transmembrane helix</keyword>
<dbReference type="GO" id="GO:0005524">
    <property type="term" value="F:ATP binding"/>
    <property type="evidence" value="ECO:0007669"/>
    <property type="project" value="UniProtKB-KW"/>
</dbReference>
<dbReference type="PRINTS" id="PR00344">
    <property type="entry name" value="BCTRLSENSOR"/>
</dbReference>
<dbReference type="CDD" id="cd00075">
    <property type="entry name" value="HATPase"/>
    <property type="match status" value="1"/>
</dbReference>
<evidence type="ECO:0000256" key="13">
    <source>
        <dbReference type="ARBA" id="ARBA00023136"/>
    </source>
</evidence>
<dbReference type="GO" id="GO:0000155">
    <property type="term" value="F:phosphorelay sensor kinase activity"/>
    <property type="evidence" value="ECO:0007669"/>
    <property type="project" value="InterPro"/>
</dbReference>
<dbReference type="CDD" id="cd06225">
    <property type="entry name" value="HAMP"/>
    <property type="match status" value="1"/>
</dbReference>
<keyword evidence="9 14" id="KW-0418">Kinase</keyword>
<dbReference type="EC" id="2.7.13.3" evidence="14"/>
<evidence type="ECO:0000256" key="10">
    <source>
        <dbReference type="ARBA" id="ARBA00022840"/>
    </source>
</evidence>
<gene>
    <name evidence="17" type="ORF">FHR27_002812</name>
</gene>
<evidence type="ECO:0000256" key="1">
    <source>
        <dbReference type="ARBA" id="ARBA00000085"/>
    </source>
</evidence>
<dbReference type="SMART" id="SM00387">
    <property type="entry name" value="HATPase_c"/>
    <property type="match status" value="1"/>
</dbReference>
<dbReference type="Gene3D" id="1.10.287.130">
    <property type="match status" value="1"/>
</dbReference>
<keyword evidence="13 14" id="KW-0472">Membrane</keyword>
<comment type="caution">
    <text evidence="17">The sequence shown here is derived from an EMBL/GenBank/DDBJ whole genome shotgun (WGS) entry which is preliminary data.</text>
</comment>
<organism evidence="17 18">
    <name type="scientific">Phytopseudomonas flavescens</name>
    <dbReference type="NCBI Taxonomy" id="29435"/>
    <lineage>
        <taxon>Bacteria</taxon>
        <taxon>Pseudomonadati</taxon>
        <taxon>Pseudomonadota</taxon>
        <taxon>Gammaproteobacteria</taxon>
        <taxon>Pseudomonadales</taxon>
        <taxon>Pseudomonadaceae</taxon>
        <taxon>Phytopseudomonas</taxon>
    </lineage>
</organism>
<dbReference type="EMBL" id="JACBYV010000001">
    <property type="protein sequence ID" value="NYH74202.1"/>
    <property type="molecule type" value="Genomic_DNA"/>
</dbReference>
<evidence type="ECO:0000256" key="14">
    <source>
        <dbReference type="RuleBase" id="RU364088"/>
    </source>
</evidence>
<evidence type="ECO:0000313" key="18">
    <source>
        <dbReference type="Proteomes" id="UP000578688"/>
    </source>
</evidence>
<keyword evidence="12 14" id="KW-0902">Two-component regulatory system</keyword>
<keyword evidence="7 14" id="KW-0812">Transmembrane</keyword>
<dbReference type="GO" id="GO:0005886">
    <property type="term" value="C:plasma membrane"/>
    <property type="evidence" value="ECO:0007669"/>
    <property type="project" value="UniProtKB-SubCell"/>
</dbReference>
<dbReference type="InterPro" id="IPR006290">
    <property type="entry name" value="CztS_silS_copS"/>
</dbReference>
<dbReference type="InterPro" id="IPR036890">
    <property type="entry name" value="HATPase_C_sf"/>
</dbReference>
<dbReference type="InterPro" id="IPR004358">
    <property type="entry name" value="Sig_transdc_His_kin-like_C"/>
</dbReference>
<dbReference type="NCBIfam" id="TIGR01386">
    <property type="entry name" value="cztS_silS_copS"/>
    <property type="match status" value="1"/>
</dbReference>
<evidence type="ECO:0000259" key="16">
    <source>
        <dbReference type="PROSITE" id="PS50885"/>
    </source>
</evidence>
<dbReference type="SUPFAM" id="SSF47384">
    <property type="entry name" value="Homodimeric domain of signal transducing histidine kinase"/>
    <property type="match status" value="1"/>
</dbReference>
<evidence type="ECO:0000256" key="7">
    <source>
        <dbReference type="ARBA" id="ARBA00022692"/>
    </source>
</evidence>
<protein>
    <recommendedName>
        <fullName evidence="14">Sensor protein</fullName>
        <ecNumber evidence="14">2.7.13.3</ecNumber>
    </recommendedName>
</protein>
<sequence>MIKNSVSGRLALMFAVASVLIASVFGISLRMSLHQSLQSQMHNELLFRESLMKPWISARTNHDGWQAIATKVTDLSAAEGGRVQYWILSEDSSYRVGGMPVADVDLAALPGGFSQVPGLREESCALYLLISDIPARGDRPALRFVVAIDSTPYMGTLSEFTRALLFISVFGVVLVALLGYFISKIGMRPVSSLSDQAQRLAPGKYGQRLDASILPQELKNLAASFNGVLERQEIAWMQLESFNADVAHELRTPLTNLIGQTQLALSRERETHELVELLESNLEELERMTSIVNDMLFLSHAQSGEHATQLKEVSLSEEAYKTVEYVEPLFQENRNVVVIEGDGSACIDRRLFHRSLANLLDNSARHATPGTTVTVSIRMQVNMAVVAVANHGEPIAEEHLKRLFERFYRVDCSRSRSDTHHGLGLSIVKAVATMHSGEVFASSQDGINTFGFTLAVGHVGTKEAMDPEFS</sequence>
<evidence type="ECO:0000256" key="2">
    <source>
        <dbReference type="ARBA" id="ARBA00004533"/>
    </source>
</evidence>
<name>A0A7Y9XMS8_9GAMM</name>
<dbReference type="InterPro" id="IPR003661">
    <property type="entry name" value="HisK_dim/P_dom"/>
</dbReference>
<dbReference type="SMART" id="SM00388">
    <property type="entry name" value="HisKA"/>
    <property type="match status" value="1"/>
</dbReference>
<keyword evidence="5" id="KW-0597">Phosphoprotein</keyword>
<accession>A0A7Y9XMS8</accession>
<evidence type="ECO:0000256" key="6">
    <source>
        <dbReference type="ARBA" id="ARBA00022679"/>
    </source>
</evidence>
<dbReference type="Pfam" id="PF02518">
    <property type="entry name" value="HATPase_c"/>
    <property type="match status" value="1"/>
</dbReference>
<keyword evidence="18" id="KW-1185">Reference proteome</keyword>
<feature type="transmembrane region" description="Helical" evidence="14">
    <location>
        <begin position="163"/>
        <end position="182"/>
    </location>
</feature>
<feature type="domain" description="Histidine kinase" evidence="15">
    <location>
        <begin position="245"/>
        <end position="458"/>
    </location>
</feature>
<dbReference type="Gene3D" id="3.30.565.10">
    <property type="entry name" value="Histidine kinase-like ATPase, C-terminal domain"/>
    <property type="match status" value="1"/>
</dbReference>
<keyword evidence="3 14" id="KW-1003">Cell membrane</keyword>
<keyword evidence="8 14" id="KW-0547">Nucleotide-binding</keyword>
<evidence type="ECO:0000259" key="15">
    <source>
        <dbReference type="PROSITE" id="PS50109"/>
    </source>
</evidence>
<dbReference type="Pfam" id="PF00672">
    <property type="entry name" value="HAMP"/>
    <property type="match status" value="1"/>
</dbReference>
<evidence type="ECO:0000256" key="8">
    <source>
        <dbReference type="ARBA" id="ARBA00022741"/>
    </source>
</evidence>
<dbReference type="SUPFAM" id="SSF55874">
    <property type="entry name" value="ATPase domain of HSP90 chaperone/DNA topoisomerase II/histidine kinase"/>
    <property type="match status" value="1"/>
</dbReference>
<proteinExistence type="predicted"/>
<dbReference type="Proteomes" id="UP000578688">
    <property type="component" value="Unassembled WGS sequence"/>
</dbReference>
<dbReference type="PROSITE" id="PS50885">
    <property type="entry name" value="HAMP"/>
    <property type="match status" value="1"/>
</dbReference>